<dbReference type="HOGENOM" id="CLU_650561_0_0_1"/>
<dbReference type="STRING" id="1284197.S8A6I4"/>
<dbReference type="OMA" id="FYYSAGG"/>
<feature type="region of interest" description="Disordered" evidence="1">
    <location>
        <begin position="193"/>
        <end position="215"/>
    </location>
</feature>
<comment type="caution">
    <text evidence="3">The sequence shown here is derived from an EMBL/GenBank/DDBJ whole genome shotgun (WGS) entry which is preliminary data.</text>
</comment>
<organism evidence="3 4">
    <name type="scientific">Dactylellina haptotyla (strain CBS 200.50)</name>
    <name type="common">Nematode-trapping fungus</name>
    <name type="synonym">Monacrosporium haptotylum</name>
    <dbReference type="NCBI Taxonomy" id="1284197"/>
    <lineage>
        <taxon>Eukaryota</taxon>
        <taxon>Fungi</taxon>
        <taxon>Dikarya</taxon>
        <taxon>Ascomycota</taxon>
        <taxon>Pezizomycotina</taxon>
        <taxon>Orbiliomycetes</taxon>
        <taxon>Orbiliales</taxon>
        <taxon>Orbiliaceae</taxon>
        <taxon>Dactylellina</taxon>
    </lineage>
</organism>
<proteinExistence type="predicted"/>
<name>S8A6I4_DACHA</name>
<dbReference type="OrthoDB" id="4405280at2759"/>
<evidence type="ECO:0000259" key="2">
    <source>
        <dbReference type="Pfam" id="PF21959"/>
    </source>
</evidence>
<dbReference type="Proteomes" id="UP000015100">
    <property type="component" value="Unassembled WGS sequence"/>
</dbReference>
<dbReference type="EMBL" id="AQGS01000552">
    <property type="protein sequence ID" value="EPS38429.1"/>
    <property type="molecule type" value="Genomic_DNA"/>
</dbReference>
<protein>
    <recommendedName>
        <fullName evidence="2">DUF6923 domain-containing protein</fullName>
    </recommendedName>
</protein>
<evidence type="ECO:0000313" key="3">
    <source>
        <dbReference type="EMBL" id="EPS38429.1"/>
    </source>
</evidence>
<evidence type="ECO:0000256" key="1">
    <source>
        <dbReference type="SAM" id="MobiDB-lite"/>
    </source>
</evidence>
<dbReference type="eggNOG" id="ENOG502RX7D">
    <property type="taxonomic scope" value="Eukaryota"/>
</dbReference>
<reference evidence="4" key="2">
    <citation type="submission" date="2013-04" db="EMBL/GenBank/DDBJ databases">
        <title>Genomic mechanisms accounting for the adaptation to parasitism in nematode-trapping fungi.</title>
        <authorList>
            <person name="Ahren D.G."/>
        </authorList>
    </citation>
    <scope>NUCLEOTIDE SEQUENCE [LARGE SCALE GENOMIC DNA]</scope>
    <source>
        <strain evidence="4">CBS 200.50</strain>
    </source>
</reference>
<sequence>MINYLGNLSKYNSTYDNAESDSKKGYNVTIAAVVARLNSIWKDLCYKGYDPDSVAANFQYIGCILVLENVAVANPLAAPDYCPARTVTKACTKTSIKTTSKTKTSTKVLKTSTKTLAKTLTKTATKTTSKTATKTATKVSTVTKAATTSIPGITLTVTSSFTEPGTTLTVTTSLTEPGTTLTVTASLTEPGTTVTVTEDSTPPCPATPPNSVAERANEGRRINALAFNVMDTYLYAVEIPTGNIVRVASDGTTTKVSELPQLTGFHVGDIYPFGQYYVAYDNLDNTHKWAQVDMNPFSNTFGQVVTSGQVDVPTNIADWVYIPSAGRALWTVGYATGDGHLSVARFDLDSHQYSIAHNWPDVKATNFGSIFALNDGDIYFDENSNGELRKSNIFTFDTPVVVAQGPSVSNADGAQCVWNLAV</sequence>
<keyword evidence="4" id="KW-1185">Reference proteome</keyword>
<evidence type="ECO:0000313" key="4">
    <source>
        <dbReference type="Proteomes" id="UP000015100"/>
    </source>
</evidence>
<dbReference type="InterPro" id="IPR054215">
    <property type="entry name" value="DUF6923"/>
</dbReference>
<dbReference type="Pfam" id="PF21959">
    <property type="entry name" value="DUF6923"/>
    <property type="match status" value="1"/>
</dbReference>
<dbReference type="AlphaFoldDB" id="S8A6I4"/>
<gene>
    <name evidence="3" type="ORF">H072_7834</name>
</gene>
<dbReference type="SUPFAM" id="SSF101898">
    <property type="entry name" value="NHL repeat"/>
    <property type="match status" value="1"/>
</dbReference>
<accession>S8A6I4</accession>
<feature type="domain" description="DUF6923" evidence="2">
    <location>
        <begin position="222"/>
        <end position="417"/>
    </location>
</feature>
<reference evidence="3 4" key="1">
    <citation type="journal article" date="2013" name="PLoS Genet.">
        <title>Genomic mechanisms accounting for the adaptation to parasitism in nematode-trapping fungi.</title>
        <authorList>
            <person name="Meerupati T."/>
            <person name="Andersson K.M."/>
            <person name="Friman E."/>
            <person name="Kumar D."/>
            <person name="Tunlid A."/>
            <person name="Ahren D."/>
        </authorList>
    </citation>
    <scope>NUCLEOTIDE SEQUENCE [LARGE SCALE GENOMIC DNA]</scope>
    <source>
        <strain evidence="3 4">CBS 200.50</strain>
    </source>
</reference>